<evidence type="ECO:0000313" key="2">
    <source>
        <dbReference type="Proteomes" id="UP001500454"/>
    </source>
</evidence>
<accession>A0ABP8IW43</accession>
<evidence type="ECO:0000313" key="1">
    <source>
        <dbReference type="EMBL" id="GAA4376341.1"/>
    </source>
</evidence>
<sequence>MTEYVRNTTGKYWYLLEHLTEAEQAAVAAFTQSVGNCPLGVCRKLTPQQFFSYHTLDYYAIQQYANLIDRIEARFGHVPNFLTAFKSQLDKFGLKPPGDT</sequence>
<dbReference type="Proteomes" id="UP001500454">
    <property type="component" value="Unassembled WGS sequence"/>
</dbReference>
<comment type="caution">
    <text evidence="1">The sequence shown here is derived from an EMBL/GenBank/DDBJ whole genome shotgun (WGS) entry which is preliminary data.</text>
</comment>
<gene>
    <name evidence="1" type="ORF">GCM10023186_10110</name>
</gene>
<dbReference type="EMBL" id="BAABHA010000002">
    <property type="protein sequence ID" value="GAA4376341.1"/>
    <property type="molecule type" value="Genomic_DNA"/>
</dbReference>
<proteinExistence type="predicted"/>
<reference evidence="2" key="1">
    <citation type="journal article" date="2019" name="Int. J. Syst. Evol. Microbiol.">
        <title>The Global Catalogue of Microorganisms (GCM) 10K type strain sequencing project: providing services to taxonomists for standard genome sequencing and annotation.</title>
        <authorList>
            <consortium name="The Broad Institute Genomics Platform"/>
            <consortium name="The Broad Institute Genome Sequencing Center for Infectious Disease"/>
            <person name="Wu L."/>
            <person name="Ma J."/>
        </authorList>
    </citation>
    <scope>NUCLEOTIDE SEQUENCE [LARGE SCALE GENOMIC DNA]</scope>
    <source>
        <strain evidence="2">JCM 17924</strain>
    </source>
</reference>
<dbReference type="RefSeq" id="WP_345221972.1">
    <property type="nucleotide sequence ID" value="NZ_BAABHA010000002.1"/>
</dbReference>
<name>A0ABP8IW43_9BACT</name>
<keyword evidence="2" id="KW-1185">Reference proteome</keyword>
<organism evidence="1 2">
    <name type="scientific">Hymenobacter koreensis</name>
    <dbReference type="NCBI Taxonomy" id="1084523"/>
    <lineage>
        <taxon>Bacteria</taxon>
        <taxon>Pseudomonadati</taxon>
        <taxon>Bacteroidota</taxon>
        <taxon>Cytophagia</taxon>
        <taxon>Cytophagales</taxon>
        <taxon>Hymenobacteraceae</taxon>
        <taxon>Hymenobacter</taxon>
    </lineage>
</organism>
<protein>
    <submittedName>
        <fullName evidence="1">Uncharacterized protein</fullName>
    </submittedName>
</protein>